<dbReference type="PANTHER" id="PTHR33516:SF2">
    <property type="entry name" value="LEXA REPRESSOR-RELATED"/>
    <property type="match status" value="1"/>
</dbReference>
<keyword evidence="3" id="KW-1185">Reference proteome</keyword>
<dbReference type="RefSeq" id="WP_072839777.1">
    <property type="nucleotide sequence ID" value="NZ_FQVF01000009.1"/>
</dbReference>
<dbReference type="Gene3D" id="2.10.109.10">
    <property type="entry name" value="Umud Fragment, subunit A"/>
    <property type="match status" value="1"/>
</dbReference>
<dbReference type="Pfam" id="PF00717">
    <property type="entry name" value="Peptidase_S24"/>
    <property type="match status" value="1"/>
</dbReference>
<dbReference type="InterPro" id="IPR015927">
    <property type="entry name" value="Peptidase_S24_S26A/B/C"/>
</dbReference>
<gene>
    <name evidence="2" type="ORF">SAMN02745753_02233</name>
</gene>
<name>A0A1M5CSB0_9GAMM</name>
<dbReference type="STRING" id="1122206.SAMN02745753_02233"/>
<feature type="domain" description="Peptidase S24/S26A/S26B/S26C" evidence="1">
    <location>
        <begin position="37"/>
        <end position="141"/>
    </location>
</feature>
<proteinExistence type="predicted"/>
<dbReference type="InterPro" id="IPR036286">
    <property type="entry name" value="LexA/Signal_pep-like_sf"/>
</dbReference>
<sequence length="152" mass="16668">MRVSYLGTSESAAFIAANSVRIPLYSEPVKPSDLSKQPEDKSVDLNALCIPNPTATFFVRAQGEPMEREDIQTGDVLVVDRSLTARHGDIVIAFEHGKMAVMTLELKPDVLLRPKNKAYAAKKVTPVVENEVSSLEVFGVVTSVVRQLERGE</sequence>
<dbReference type="Proteomes" id="UP000184517">
    <property type="component" value="Unassembled WGS sequence"/>
</dbReference>
<dbReference type="InterPro" id="IPR039418">
    <property type="entry name" value="LexA-like"/>
</dbReference>
<reference evidence="3" key="1">
    <citation type="submission" date="2016-11" db="EMBL/GenBank/DDBJ databases">
        <authorList>
            <person name="Varghese N."/>
            <person name="Submissions S."/>
        </authorList>
    </citation>
    <scope>NUCLEOTIDE SEQUENCE [LARGE SCALE GENOMIC DNA]</scope>
    <source>
        <strain evidence="3">DSM 16579</strain>
    </source>
</reference>
<protein>
    <submittedName>
        <fullName evidence="2">DNA polymerase V</fullName>
    </submittedName>
</protein>
<dbReference type="AlphaFoldDB" id="A0A1M5CSB0"/>
<evidence type="ECO:0000313" key="3">
    <source>
        <dbReference type="Proteomes" id="UP000184517"/>
    </source>
</evidence>
<accession>A0A1M5CSB0</accession>
<dbReference type="OrthoDB" id="9787787at2"/>
<organism evidence="2 3">
    <name type="scientific">Marinomonas polaris DSM 16579</name>
    <dbReference type="NCBI Taxonomy" id="1122206"/>
    <lineage>
        <taxon>Bacteria</taxon>
        <taxon>Pseudomonadati</taxon>
        <taxon>Pseudomonadota</taxon>
        <taxon>Gammaproteobacteria</taxon>
        <taxon>Oceanospirillales</taxon>
        <taxon>Oceanospirillaceae</taxon>
        <taxon>Marinomonas</taxon>
    </lineage>
</organism>
<dbReference type="PANTHER" id="PTHR33516">
    <property type="entry name" value="LEXA REPRESSOR"/>
    <property type="match status" value="1"/>
</dbReference>
<dbReference type="InterPro" id="IPR050077">
    <property type="entry name" value="LexA_repressor"/>
</dbReference>
<dbReference type="EMBL" id="FQVF01000009">
    <property type="protein sequence ID" value="SHF57621.1"/>
    <property type="molecule type" value="Genomic_DNA"/>
</dbReference>
<dbReference type="CDD" id="cd06529">
    <property type="entry name" value="S24_LexA-like"/>
    <property type="match status" value="1"/>
</dbReference>
<dbReference type="SUPFAM" id="SSF51306">
    <property type="entry name" value="LexA/Signal peptidase"/>
    <property type="match status" value="1"/>
</dbReference>
<evidence type="ECO:0000259" key="1">
    <source>
        <dbReference type="Pfam" id="PF00717"/>
    </source>
</evidence>
<evidence type="ECO:0000313" key="2">
    <source>
        <dbReference type="EMBL" id="SHF57621.1"/>
    </source>
</evidence>